<dbReference type="AlphaFoldDB" id="A0AA35YUD6"/>
<evidence type="ECO:0000313" key="4">
    <source>
        <dbReference type="Proteomes" id="UP001177003"/>
    </source>
</evidence>
<dbReference type="EMBL" id="OX465080">
    <property type="protein sequence ID" value="CAI9280431.1"/>
    <property type="molecule type" value="Genomic_DNA"/>
</dbReference>
<accession>A0AA35YUD6</accession>
<evidence type="ECO:0000259" key="2">
    <source>
        <dbReference type="Pfam" id="PF26130"/>
    </source>
</evidence>
<dbReference type="Pfam" id="PF26130">
    <property type="entry name" value="PB1-like"/>
    <property type="match status" value="1"/>
</dbReference>
<evidence type="ECO:0000256" key="1">
    <source>
        <dbReference type="SAM" id="MobiDB-lite"/>
    </source>
</evidence>
<feature type="domain" description="PB1-like" evidence="2">
    <location>
        <begin position="26"/>
        <end position="125"/>
    </location>
</feature>
<name>A0AA35YUD6_LACSI</name>
<sequence length="493" mass="57137">MAPWRIRATMDEIDVARRYAGHPTIFSVRLHHGGQFTKFPGRKYIKGKQNYVDLLDIDTFSIHDIDEMMEELGHIDSDETLLYYHFLRPFGDLDFGLFALGSDQDVHHLGTYVANHKLIDVYIEHGKTNLHTYSMSPNPSKVKIVEIKEPPSCSKQLFLEWNDSPIEHESVPDLTEVENDSHLDKEPSLVDHIEFEMNVENEDDYDGSGHNNGSGNDEFDDDSESEDSDFFIDEDNLIHDVDVDMKDFHMNIDKDVECVGGSSESNVPEDTQQGDLEVISTEILLSGSSSDEANDGKRRKTIKAIQRAYENDAALVSEPFYIFQTFSSSKDFKTQVKLHSIRTRREIQLEKNDKNRVSKWKRDIDWMVKTYTKEHRCLQTRKVKACDYKFLSEHIVQVIETNPKIPIRALREQLQREYQMDISHMKTFRAKQQALKHVQGDYASQYRLLRDYVLEVQARNPDTTVKIDVESEANPTVETRTFRRIYVCIGALK</sequence>
<organism evidence="3 4">
    <name type="scientific">Lactuca saligna</name>
    <name type="common">Willowleaf lettuce</name>
    <dbReference type="NCBI Taxonomy" id="75948"/>
    <lineage>
        <taxon>Eukaryota</taxon>
        <taxon>Viridiplantae</taxon>
        <taxon>Streptophyta</taxon>
        <taxon>Embryophyta</taxon>
        <taxon>Tracheophyta</taxon>
        <taxon>Spermatophyta</taxon>
        <taxon>Magnoliopsida</taxon>
        <taxon>eudicotyledons</taxon>
        <taxon>Gunneridae</taxon>
        <taxon>Pentapetalae</taxon>
        <taxon>asterids</taxon>
        <taxon>campanulids</taxon>
        <taxon>Asterales</taxon>
        <taxon>Asteraceae</taxon>
        <taxon>Cichorioideae</taxon>
        <taxon>Cichorieae</taxon>
        <taxon>Lactucinae</taxon>
        <taxon>Lactuca</taxon>
    </lineage>
</organism>
<feature type="region of interest" description="Disordered" evidence="1">
    <location>
        <begin position="201"/>
        <end position="227"/>
    </location>
</feature>
<reference evidence="3" key="1">
    <citation type="submission" date="2023-04" db="EMBL/GenBank/DDBJ databases">
        <authorList>
            <person name="Vijverberg K."/>
            <person name="Xiong W."/>
            <person name="Schranz E."/>
        </authorList>
    </citation>
    <scope>NUCLEOTIDE SEQUENCE</scope>
</reference>
<dbReference type="Proteomes" id="UP001177003">
    <property type="component" value="Chromosome 4"/>
</dbReference>
<keyword evidence="4" id="KW-1185">Reference proteome</keyword>
<gene>
    <name evidence="3" type="ORF">LSALG_LOCUS20173</name>
</gene>
<dbReference type="PANTHER" id="PTHR31973:SF190">
    <property type="entry name" value="MULE TRANSPOSASE DOMAIN-CONTAINING PROTEIN"/>
    <property type="match status" value="1"/>
</dbReference>
<dbReference type="InterPro" id="IPR058594">
    <property type="entry name" value="PB1-like_dom_pln"/>
</dbReference>
<dbReference type="PANTHER" id="PTHR31973">
    <property type="entry name" value="POLYPROTEIN, PUTATIVE-RELATED"/>
    <property type="match status" value="1"/>
</dbReference>
<protein>
    <recommendedName>
        <fullName evidence="2">PB1-like domain-containing protein</fullName>
    </recommendedName>
</protein>
<evidence type="ECO:0000313" key="3">
    <source>
        <dbReference type="EMBL" id="CAI9280431.1"/>
    </source>
</evidence>
<proteinExistence type="predicted"/>
<feature type="compositionally biased region" description="Acidic residues" evidence="1">
    <location>
        <begin position="217"/>
        <end position="227"/>
    </location>
</feature>